<evidence type="ECO:0000313" key="11">
    <source>
        <dbReference type="Proteomes" id="UP000298030"/>
    </source>
</evidence>
<dbReference type="PROSITE" id="PS50968">
    <property type="entry name" value="BIOTINYL_LIPOYL"/>
    <property type="match status" value="1"/>
</dbReference>
<dbReference type="SUPFAM" id="SSF51246">
    <property type="entry name" value="Rudiment single hybrid motif"/>
    <property type="match status" value="1"/>
</dbReference>
<dbReference type="GO" id="GO:0005739">
    <property type="term" value="C:mitochondrion"/>
    <property type="evidence" value="ECO:0007669"/>
    <property type="project" value="TreeGrafter"/>
</dbReference>
<feature type="domain" description="ATP-grasp" evidence="8">
    <location>
        <begin position="210"/>
        <end position="410"/>
    </location>
</feature>
<dbReference type="SUPFAM" id="SSF56059">
    <property type="entry name" value="Glutathione synthetase ATP-binding domain-like"/>
    <property type="match status" value="1"/>
</dbReference>
<evidence type="ECO:0000259" key="9">
    <source>
        <dbReference type="PROSITE" id="PS50979"/>
    </source>
</evidence>
<dbReference type="Pfam" id="PF02786">
    <property type="entry name" value="CPSase_L_D2"/>
    <property type="match status" value="1"/>
</dbReference>
<dbReference type="InterPro" id="IPR011054">
    <property type="entry name" value="Rudment_hybrid_motif"/>
</dbReference>
<evidence type="ECO:0000259" key="8">
    <source>
        <dbReference type="PROSITE" id="PS50975"/>
    </source>
</evidence>
<dbReference type="GO" id="GO:0046872">
    <property type="term" value="F:metal ion binding"/>
    <property type="evidence" value="ECO:0007669"/>
    <property type="project" value="InterPro"/>
</dbReference>
<comment type="caution">
    <text evidence="10">The sequence shown here is derived from an EMBL/GenBank/DDBJ whole genome shotgun (WGS) entry which is preliminary data.</text>
</comment>
<sequence>MITTQRASGSKRLSRVIQTLAKTAATTSHVQKRSVSLTAASSAKGSASQRTATAAREYRAKEGLKAFGHVQRSLATASTGDGGSNPERKPHFDKILIANRGEIACRVIRTAKKLGIKTVAVYSDVDKDSLHVELADEAYNIGPAPSAESYLRMDKIIEACHKSGAQAVHPGYGFLSENADFAKRLESEGLVFIGPPANAIVSMGSKSESKNIMSSAGVPCVPGYHGSNQDPDFLFSEAQKIGFPVLIKAIHGGGGKGMRTVLDPTKEAFDEALLSAKRESLKSFGNDTVLVEKYIQRPRHVEVQVFADKLGNAVSLWERDCSVQRRNQKIIEEAPAPGLSPELRANLSAKAIAAARAVNYVGAGTVEFIFDNDTSDFYFMEMNTRLQVEHPVTEMITGLDLVEWQLEVAAGNPIPRSQESIPLVGHSFEARIYAENPRNNFLPDSGTLLYLSTPPPTDIFAREFAERSPSSSSDLAEVLAVEPDTEQRVSRSLRIEQGFTQGAQIGVYYDPMIAKVVVHGRDRTEALRMLRKALDEYHVVGVSTNVEFLRTLAGNPAFIAAEVETGFIPKHFDELFPPLVEPSAELLAQAALYVVLRNTAPTTTSSTPWTTLASRRFGGDVSHRLVAFQTDDTLNATITADVRTIDGRNFDVTITSSSGGDPVHFTGVPAELVEKNTLATRLGGKGLKTTIVSQPPPPALPASQSHNSMERIHLFADGHRTSLVLPSPKWLLSLSRGLRAPMPSLVVEVRVKPGDKVEKGQAVVVLESMKTETVLRAHEAGVVKSVGCKNGEMVEEGRELVDIEPVESEAKDA</sequence>
<evidence type="ECO:0000256" key="5">
    <source>
        <dbReference type="ARBA" id="ARBA00023267"/>
    </source>
</evidence>
<evidence type="ECO:0000256" key="4">
    <source>
        <dbReference type="ARBA" id="ARBA00022840"/>
    </source>
</evidence>
<evidence type="ECO:0000256" key="1">
    <source>
        <dbReference type="ARBA" id="ARBA00001953"/>
    </source>
</evidence>
<reference evidence="10 11" key="1">
    <citation type="journal article" date="2019" name="Nat. Ecol. Evol.">
        <title>Megaphylogeny resolves global patterns of mushroom evolution.</title>
        <authorList>
            <person name="Varga T."/>
            <person name="Krizsan K."/>
            <person name="Foldi C."/>
            <person name="Dima B."/>
            <person name="Sanchez-Garcia M."/>
            <person name="Sanchez-Ramirez S."/>
            <person name="Szollosi G.J."/>
            <person name="Szarkandi J.G."/>
            <person name="Papp V."/>
            <person name="Albert L."/>
            <person name="Andreopoulos W."/>
            <person name="Angelini C."/>
            <person name="Antonin V."/>
            <person name="Barry K.W."/>
            <person name="Bougher N.L."/>
            <person name="Buchanan P."/>
            <person name="Buyck B."/>
            <person name="Bense V."/>
            <person name="Catcheside P."/>
            <person name="Chovatia M."/>
            <person name="Cooper J."/>
            <person name="Damon W."/>
            <person name="Desjardin D."/>
            <person name="Finy P."/>
            <person name="Geml J."/>
            <person name="Haridas S."/>
            <person name="Hughes K."/>
            <person name="Justo A."/>
            <person name="Karasinski D."/>
            <person name="Kautmanova I."/>
            <person name="Kiss B."/>
            <person name="Kocsube S."/>
            <person name="Kotiranta H."/>
            <person name="LaButti K.M."/>
            <person name="Lechner B.E."/>
            <person name="Liimatainen K."/>
            <person name="Lipzen A."/>
            <person name="Lukacs Z."/>
            <person name="Mihaltcheva S."/>
            <person name="Morgado L.N."/>
            <person name="Niskanen T."/>
            <person name="Noordeloos M.E."/>
            <person name="Ohm R.A."/>
            <person name="Ortiz-Santana B."/>
            <person name="Ovrebo C."/>
            <person name="Racz N."/>
            <person name="Riley R."/>
            <person name="Savchenko A."/>
            <person name="Shiryaev A."/>
            <person name="Soop K."/>
            <person name="Spirin V."/>
            <person name="Szebenyi C."/>
            <person name="Tomsovsky M."/>
            <person name="Tulloss R.E."/>
            <person name="Uehling J."/>
            <person name="Grigoriev I.V."/>
            <person name="Vagvolgyi C."/>
            <person name="Papp T."/>
            <person name="Martin F.M."/>
            <person name="Miettinen O."/>
            <person name="Hibbett D.S."/>
            <person name="Nagy L.G."/>
        </authorList>
    </citation>
    <scope>NUCLEOTIDE SEQUENCE [LARGE SCALE GENOMIC DNA]</scope>
    <source>
        <strain evidence="10 11">FP101781</strain>
    </source>
</reference>
<gene>
    <name evidence="10" type="ORF">FA13DRAFT_1724596</name>
</gene>
<dbReference type="CDD" id="cd06850">
    <property type="entry name" value="biotinyl_domain"/>
    <property type="match status" value="1"/>
</dbReference>
<evidence type="ECO:0000313" key="10">
    <source>
        <dbReference type="EMBL" id="TEB38674.1"/>
    </source>
</evidence>
<keyword evidence="3 6" id="KW-0547">Nucleotide-binding</keyword>
<dbReference type="Gene3D" id="2.40.50.100">
    <property type="match status" value="1"/>
</dbReference>
<dbReference type="AlphaFoldDB" id="A0A4Y7TXH2"/>
<dbReference type="PROSITE" id="PS00867">
    <property type="entry name" value="CPSASE_2"/>
    <property type="match status" value="1"/>
</dbReference>
<dbReference type="Gene3D" id="3.30.470.20">
    <property type="entry name" value="ATP-grasp fold, B domain"/>
    <property type="match status" value="1"/>
</dbReference>
<dbReference type="EMBL" id="QPFP01000002">
    <property type="protein sequence ID" value="TEB38674.1"/>
    <property type="molecule type" value="Genomic_DNA"/>
</dbReference>
<evidence type="ECO:0000256" key="3">
    <source>
        <dbReference type="ARBA" id="ARBA00022741"/>
    </source>
</evidence>
<dbReference type="InterPro" id="IPR011053">
    <property type="entry name" value="Single_hybrid_motif"/>
</dbReference>
<keyword evidence="4 6" id="KW-0067">ATP-binding</keyword>
<dbReference type="SUPFAM" id="SSF52440">
    <property type="entry name" value="PreATP-grasp domain"/>
    <property type="match status" value="1"/>
</dbReference>
<dbReference type="Proteomes" id="UP000298030">
    <property type="component" value="Unassembled WGS sequence"/>
</dbReference>
<dbReference type="GO" id="GO:0005524">
    <property type="term" value="F:ATP binding"/>
    <property type="evidence" value="ECO:0007669"/>
    <property type="project" value="UniProtKB-UniRule"/>
</dbReference>
<dbReference type="STRING" id="71717.A0A4Y7TXH2"/>
<dbReference type="Gene3D" id="3.30.1490.20">
    <property type="entry name" value="ATP-grasp fold, A domain"/>
    <property type="match status" value="1"/>
</dbReference>
<dbReference type="InterPro" id="IPR016185">
    <property type="entry name" value="PreATP-grasp_dom_sf"/>
</dbReference>
<dbReference type="InterPro" id="IPR005482">
    <property type="entry name" value="Biotin_COase_C"/>
</dbReference>
<feature type="domain" description="Lipoyl-binding" evidence="7">
    <location>
        <begin position="729"/>
        <end position="804"/>
    </location>
</feature>
<dbReference type="Pfam" id="PF00364">
    <property type="entry name" value="Biotin_lipoyl"/>
    <property type="match status" value="1"/>
</dbReference>
<dbReference type="InterPro" id="IPR005481">
    <property type="entry name" value="BC-like_N"/>
</dbReference>
<dbReference type="PANTHER" id="PTHR18866:SF33">
    <property type="entry name" value="METHYLCROTONOYL-COA CARBOXYLASE SUBUNIT ALPHA, MITOCHONDRIAL-RELATED"/>
    <property type="match status" value="1"/>
</dbReference>
<accession>A0A4Y7TXH2</accession>
<protein>
    <recommendedName>
        <fullName evidence="12">3-methylcrotonyl-CoA carboxylase</fullName>
    </recommendedName>
</protein>
<dbReference type="FunFam" id="3.40.50.20:FF:000010">
    <property type="entry name" value="Propionyl-CoA carboxylase subunit alpha"/>
    <property type="match status" value="1"/>
</dbReference>
<name>A0A4Y7TXH2_COPMI</name>
<evidence type="ECO:0008006" key="12">
    <source>
        <dbReference type="Google" id="ProtNLM"/>
    </source>
</evidence>
<keyword evidence="11" id="KW-1185">Reference proteome</keyword>
<dbReference type="InterPro" id="IPR011761">
    <property type="entry name" value="ATP-grasp"/>
</dbReference>
<dbReference type="InterPro" id="IPR000089">
    <property type="entry name" value="Biotin_lipoyl"/>
</dbReference>
<evidence type="ECO:0000256" key="2">
    <source>
        <dbReference type="ARBA" id="ARBA00022598"/>
    </source>
</evidence>
<proteinExistence type="predicted"/>
<dbReference type="Pfam" id="PF00289">
    <property type="entry name" value="Biotin_carb_N"/>
    <property type="match status" value="1"/>
</dbReference>
<dbReference type="InterPro" id="IPR005479">
    <property type="entry name" value="CPAse_ATP-bd"/>
</dbReference>
<dbReference type="Gene3D" id="3.40.50.20">
    <property type="match status" value="1"/>
</dbReference>
<dbReference type="SUPFAM" id="SSF51230">
    <property type="entry name" value="Single hybrid motif"/>
    <property type="match status" value="1"/>
</dbReference>
<keyword evidence="5" id="KW-0092">Biotin</keyword>
<dbReference type="InterPro" id="IPR013815">
    <property type="entry name" value="ATP_grasp_subdomain_1"/>
</dbReference>
<evidence type="ECO:0000256" key="6">
    <source>
        <dbReference type="PROSITE-ProRule" id="PRU00409"/>
    </source>
</evidence>
<organism evidence="10 11">
    <name type="scientific">Coprinellus micaceus</name>
    <name type="common">Glistening ink-cap mushroom</name>
    <name type="synonym">Coprinus micaceus</name>
    <dbReference type="NCBI Taxonomy" id="71717"/>
    <lineage>
        <taxon>Eukaryota</taxon>
        <taxon>Fungi</taxon>
        <taxon>Dikarya</taxon>
        <taxon>Basidiomycota</taxon>
        <taxon>Agaricomycotina</taxon>
        <taxon>Agaricomycetes</taxon>
        <taxon>Agaricomycetidae</taxon>
        <taxon>Agaricales</taxon>
        <taxon>Agaricineae</taxon>
        <taxon>Psathyrellaceae</taxon>
        <taxon>Coprinellus</taxon>
    </lineage>
</organism>
<dbReference type="GO" id="GO:0004485">
    <property type="term" value="F:methylcrotonoyl-CoA carboxylase activity"/>
    <property type="evidence" value="ECO:0007669"/>
    <property type="project" value="TreeGrafter"/>
</dbReference>
<dbReference type="InterPro" id="IPR050856">
    <property type="entry name" value="Biotin_carboxylase_complex"/>
</dbReference>
<dbReference type="FunFam" id="3.30.1490.20:FF:000003">
    <property type="entry name" value="acetyl-CoA carboxylase isoform X1"/>
    <property type="match status" value="1"/>
</dbReference>
<dbReference type="SMART" id="SM00878">
    <property type="entry name" value="Biotin_carb_C"/>
    <property type="match status" value="1"/>
</dbReference>
<evidence type="ECO:0000259" key="7">
    <source>
        <dbReference type="PROSITE" id="PS50968"/>
    </source>
</evidence>
<feature type="domain" description="Biotin carboxylation" evidence="9">
    <location>
        <begin position="91"/>
        <end position="573"/>
    </location>
</feature>
<dbReference type="Pfam" id="PF02785">
    <property type="entry name" value="Biotin_carb_C"/>
    <property type="match status" value="1"/>
</dbReference>
<keyword evidence="2" id="KW-0436">Ligase</keyword>
<comment type="cofactor">
    <cofactor evidence="1">
        <name>biotin</name>
        <dbReference type="ChEBI" id="CHEBI:57586"/>
    </cofactor>
</comment>
<dbReference type="InterPro" id="IPR011764">
    <property type="entry name" value="Biotin_carboxylation_dom"/>
</dbReference>
<dbReference type="PROSITE" id="PS50979">
    <property type="entry name" value="BC"/>
    <property type="match status" value="1"/>
</dbReference>
<dbReference type="Gene3D" id="3.30.700.40">
    <property type="match status" value="1"/>
</dbReference>
<dbReference type="PROSITE" id="PS50975">
    <property type="entry name" value="ATP_GRASP"/>
    <property type="match status" value="1"/>
</dbReference>
<dbReference type="OrthoDB" id="196847at2759"/>
<dbReference type="PANTHER" id="PTHR18866">
    <property type="entry name" value="CARBOXYLASE:PYRUVATE/ACETYL-COA/PROPIONYL-COA CARBOXYLASE"/>
    <property type="match status" value="1"/>
</dbReference>